<dbReference type="Proteomes" id="UP000053562">
    <property type="component" value="Unassembled WGS sequence"/>
</dbReference>
<feature type="compositionally biased region" description="Basic and acidic residues" evidence="1">
    <location>
        <begin position="706"/>
        <end position="718"/>
    </location>
</feature>
<evidence type="ECO:0000313" key="3">
    <source>
        <dbReference type="Proteomes" id="UP000053562"/>
    </source>
</evidence>
<evidence type="ECO:0000256" key="1">
    <source>
        <dbReference type="SAM" id="MobiDB-lite"/>
    </source>
</evidence>
<organism evidence="2 3">
    <name type="scientific">Plasmodium vivax India VII</name>
    <dbReference type="NCBI Taxonomy" id="1077284"/>
    <lineage>
        <taxon>Eukaryota</taxon>
        <taxon>Sar</taxon>
        <taxon>Alveolata</taxon>
        <taxon>Apicomplexa</taxon>
        <taxon>Aconoidasida</taxon>
        <taxon>Haemosporida</taxon>
        <taxon>Plasmodiidae</taxon>
        <taxon>Plasmodium</taxon>
        <taxon>Plasmodium (Plasmodium)</taxon>
    </lineage>
</organism>
<feature type="compositionally biased region" description="Acidic residues" evidence="1">
    <location>
        <begin position="138"/>
        <end position="149"/>
    </location>
</feature>
<protein>
    <submittedName>
        <fullName evidence="2">Uncharacterized protein</fullName>
    </submittedName>
</protein>
<dbReference type="EMBL" id="KQ234376">
    <property type="protein sequence ID" value="KMZ78045.1"/>
    <property type="molecule type" value="Genomic_DNA"/>
</dbReference>
<feature type="region of interest" description="Disordered" evidence="1">
    <location>
        <begin position="668"/>
        <end position="749"/>
    </location>
</feature>
<sequence length="888" mass="101415">MKCQPFEMLLKNTFSFKRSLQCVHFNVAFLFKHGKGNAHICRRHYSFDGVPEKKAPRGGASSFGGEIGGGKKRDAVGTLNTLQCEQHVEDRSGSFDGTFDGTFEDGHSRTYVEEADGAAEDLGSDDLQVNSNQVNREDDGDEYLPDEDEPLRGGGNVEEFEEFEELEDDIDTLLYTNNLNSSLIGNLWHASANSVYKESCKSAPVRKESSPIIEGASYRYPNEKESHNCANEKAIPSEGSKHEMCNTIVKDITQGKQKKNSNAHEHSGEVNSGTTNDGHLEENNPPQIIKPNSKSAEWSGKNKVDSFIKEIYKEEQKEVEKMKEFFEKNEKHLMKFRNSILCKLKISEELPKKFEHLSKDTNIFNKEKTREKHYKKLIDSLNKQSVQEPPRRKHKFAKNVNYDQMETIKILDIDSVPVDVLNTLFAYKIVKNCSAELCLKIISRIGMYRDKYSQVSYENMINYLGQTINHTCNAEIIGLFSRCYETVSIPFLVNFVRKYATFSRSFIVSLYDKYSQKRLFDFVRYENNFGIRKMPNILTHPYHLSSYIKLLGECSAKKDMYIQLKMRGHVPHGGSSNQEGAASEVDYLPGGGDYLPGGLNCLPGEENQPKAKKITITDDKKKSVKRKNYVERPKMYDVILSAEYTGLPIEHFIEKEEEDFLNINTDREKQLQQNSPNLLSHPGGAFSNGGQLDGGVATDVENLSIAREDPTNGAKTEDTATTGSSGQHAGDPTHSIKCETETEGKTSENSDFTLEEDCDIYVYKGFNKLNKSSLKLQTTLVKTEEEKEGYSNELALYPSEGEHYEEVDKEQSNEALWELPWKTRRRNSFFFKGRFFKVLPNEGWSEIKDVSNQYIRPRRKRTKHSIRRSRFLQKKIKINLFKKKILQK</sequence>
<evidence type="ECO:0000313" key="2">
    <source>
        <dbReference type="EMBL" id="KMZ78045.1"/>
    </source>
</evidence>
<dbReference type="OrthoDB" id="448832at2759"/>
<dbReference type="AlphaFoldDB" id="A0A0J9S584"/>
<proteinExistence type="predicted"/>
<feature type="region of interest" description="Disordered" evidence="1">
    <location>
        <begin position="254"/>
        <end position="300"/>
    </location>
</feature>
<reference evidence="2 3" key="1">
    <citation type="submission" date="2011-08" db="EMBL/GenBank/DDBJ databases">
        <title>The Genome Sequence of Plasmodium vivax India VII.</title>
        <authorList>
            <consortium name="The Broad Institute Genome Sequencing Platform"/>
            <consortium name="The Broad Institute Genome Sequencing Center for Infectious Disease"/>
            <person name="Neafsey D."/>
            <person name="Carlton J."/>
            <person name="Barnwell J."/>
            <person name="Collins W."/>
            <person name="Escalante A."/>
            <person name="Mullikin J."/>
            <person name="Saul A."/>
            <person name="Guigo R."/>
            <person name="Camara F."/>
            <person name="Young S.K."/>
            <person name="Zeng Q."/>
            <person name="Gargeya S."/>
            <person name="Fitzgerald M."/>
            <person name="Haas B."/>
            <person name="Abouelleil A."/>
            <person name="Alvarado L."/>
            <person name="Arachchi H.M."/>
            <person name="Berlin A."/>
            <person name="Brown A."/>
            <person name="Chapman S.B."/>
            <person name="Chen Z."/>
            <person name="Dunbar C."/>
            <person name="Freedman E."/>
            <person name="Gearin G."/>
            <person name="Gellesch M."/>
            <person name="Goldberg J."/>
            <person name="Griggs A."/>
            <person name="Gujja S."/>
            <person name="Heiman D."/>
            <person name="Howarth C."/>
            <person name="Larson L."/>
            <person name="Lui A."/>
            <person name="MacDonald P.J.P."/>
            <person name="Montmayeur A."/>
            <person name="Murphy C."/>
            <person name="Neiman D."/>
            <person name="Pearson M."/>
            <person name="Priest M."/>
            <person name="Roberts A."/>
            <person name="Saif S."/>
            <person name="Shea T."/>
            <person name="Shenoy N."/>
            <person name="Sisk P."/>
            <person name="Stolte C."/>
            <person name="Sykes S."/>
            <person name="Wortman J."/>
            <person name="Nusbaum C."/>
            <person name="Birren B."/>
        </authorList>
    </citation>
    <scope>NUCLEOTIDE SEQUENCE [LARGE SCALE GENOMIC DNA]</scope>
    <source>
        <strain evidence="2 3">India VII</strain>
    </source>
</reference>
<feature type="compositionally biased region" description="Basic and acidic residues" evidence="1">
    <location>
        <begin position="734"/>
        <end position="748"/>
    </location>
</feature>
<accession>A0A0J9S584</accession>
<feature type="compositionally biased region" description="Polar residues" evidence="1">
    <location>
        <begin position="284"/>
        <end position="296"/>
    </location>
</feature>
<name>A0A0J9S584_PLAVI</name>
<gene>
    <name evidence="2" type="ORF">PVIIG_00732</name>
</gene>
<feature type="region of interest" description="Disordered" evidence="1">
    <location>
        <begin position="131"/>
        <end position="154"/>
    </location>
</feature>